<dbReference type="OrthoDB" id="9810066at2"/>
<dbReference type="RefSeq" id="WP_091518549.1">
    <property type="nucleotide sequence ID" value="NZ_LT629772.1"/>
</dbReference>
<dbReference type="STRING" id="630515.SAMN04489812_0229"/>
<dbReference type="Proteomes" id="UP000199103">
    <property type="component" value="Chromosome I"/>
</dbReference>
<proteinExistence type="predicted"/>
<evidence type="ECO:0000313" key="3">
    <source>
        <dbReference type="Proteomes" id="UP000199103"/>
    </source>
</evidence>
<dbReference type="GO" id="GO:0046677">
    <property type="term" value="P:response to antibiotic"/>
    <property type="evidence" value="ECO:0007669"/>
    <property type="project" value="InterPro"/>
</dbReference>
<dbReference type="EMBL" id="LT629772">
    <property type="protein sequence ID" value="SDR89220.1"/>
    <property type="molecule type" value="Genomic_DNA"/>
</dbReference>
<sequence length="415" mass="45973">MPTPSTTPSTARLRTPVKVLLITVLATVIVIGGAIGWTSWTRRPQGEPQATEFAGAEIAPRLSNATVLALGEATHGNHEFQQLRLQLVGKLPSFGAIVLEEDYGSVARANAYLQGGPGTAQDATRSFGFVLNHTEEMAHLLEGIRRINDRRTPDRRIRLVGMDVQRIDANKQLALDGMRTIDPALATEIGRKLHGWNDVTTDPGDPRRVDEALDVLADRLSTSDDVARDARNAATALQQNRQLDRAGDYAATRARIMAENLRRTVSEEAARGNDHTLLFAHDGHLDKTSAAYAHPDLGALAARRWGDRYRVIGTDLHESRLRTGDRERRWEVRLTNRSPLRGMFAGTRIGYLDVAAATPANRRLLDRRVRMASAGESFHQWQAWVPWLNSVSMIPSRSYDALIMVDRATPVTPLR</sequence>
<dbReference type="PANTHER" id="PTHR31299">
    <property type="entry name" value="ESTERASE, PUTATIVE (AFU_ORTHOLOGUE AFUA_1G05850)-RELATED"/>
    <property type="match status" value="1"/>
</dbReference>
<accession>A0A1H1MRG9</accession>
<keyword evidence="1" id="KW-1133">Transmembrane helix</keyword>
<gene>
    <name evidence="2" type="ORF">SAMN04489812_0229</name>
</gene>
<keyword evidence="1" id="KW-0472">Membrane</keyword>
<dbReference type="Pfam" id="PF05139">
    <property type="entry name" value="Erythro_esteras"/>
    <property type="match status" value="1"/>
</dbReference>
<dbReference type="SUPFAM" id="SSF159501">
    <property type="entry name" value="EreA/ChaN-like"/>
    <property type="match status" value="1"/>
</dbReference>
<evidence type="ECO:0000256" key="1">
    <source>
        <dbReference type="SAM" id="Phobius"/>
    </source>
</evidence>
<dbReference type="InterPro" id="IPR007815">
    <property type="entry name" value="Emycin_Estase"/>
</dbReference>
<name>A0A1H1MRG9_9ACTN</name>
<feature type="transmembrane region" description="Helical" evidence="1">
    <location>
        <begin position="19"/>
        <end position="40"/>
    </location>
</feature>
<organism evidence="2 3">
    <name type="scientific">Microlunatus soli</name>
    <dbReference type="NCBI Taxonomy" id="630515"/>
    <lineage>
        <taxon>Bacteria</taxon>
        <taxon>Bacillati</taxon>
        <taxon>Actinomycetota</taxon>
        <taxon>Actinomycetes</taxon>
        <taxon>Propionibacteriales</taxon>
        <taxon>Propionibacteriaceae</taxon>
        <taxon>Microlunatus</taxon>
    </lineage>
</organism>
<keyword evidence="3" id="KW-1185">Reference proteome</keyword>
<protein>
    <submittedName>
        <fullName evidence="2">Erythromycin esterase</fullName>
    </submittedName>
</protein>
<dbReference type="Gene3D" id="3.30.1870.10">
    <property type="entry name" value="EreA-like, domain 2"/>
    <property type="match status" value="1"/>
</dbReference>
<reference evidence="2 3" key="1">
    <citation type="submission" date="2016-10" db="EMBL/GenBank/DDBJ databases">
        <authorList>
            <person name="de Groot N.N."/>
        </authorList>
    </citation>
    <scope>NUCLEOTIDE SEQUENCE [LARGE SCALE GENOMIC DNA]</scope>
    <source>
        <strain evidence="2 3">DSM 21800</strain>
    </source>
</reference>
<dbReference type="PANTHER" id="PTHR31299:SF0">
    <property type="entry name" value="ESTERASE, PUTATIVE (AFU_ORTHOLOGUE AFUA_1G05850)-RELATED"/>
    <property type="match status" value="1"/>
</dbReference>
<dbReference type="Gene3D" id="1.20.1440.30">
    <property type="entry name" value="Biosynthetic Protein domain"/>
    <property type="match status" value="1"/>
</dbReference>
<dbReference type="InterPro" id="IPR052036">
    <property type="entry name" value="Hydrolase/PRTase-associated"/>
</dbReference>
<dbReference type="Gene3D" id="3.40.1660.10">
    <property type="entry name" value="EreA-like (biosynthetic domain)"/>
    <property type="match status" value="1"/>
</dbReference>
<evidence type="ECO:0000313" key="2">
    <source>
        <dbReference type="EMBL" id="SDR89220.1"/>
    </source>
</evidence>
<keyword evidence="1" id="KW-0812">Transmembrane</keyword>
<dbReference type="CDD" id="cd14728">
    <property type="entry name" value="Ere-like"/>
    <property type="match status" value="1"/>
</dbReference>
<dbReference type="AlphaFoldDB" id="A0A1H1MRG9"/>